<dbReference type="PANTHER" id="PTHR43744">
    <property type="entry name" value="ABC TRANSPORTER PERMEASE PROTEIN MG189-RELATED-RELATED"/>
    <property type="match status" value="1"/>
</dbReference>
<evidence type="ECO:0000256" key="7">
    <source>
        <dbReference type="RuleBase" id="RU363032"/>
    </source>
</evidence>
<dbReference type="STRING" id="1677920.LS71_04555"/>
<proteinExistence type="inferred from homology"/>
<keyword evidence="3" id="KW-1003">Cell membrane</keyword>
<name>A0A4U8T9C8_9HELI</name>
<feature type="transmembrane region" description="Helical" evidence="7">
    <location>
        <begin position="178"/>
        <end position="200"/>
    </location>
</feature>
<evidence type="ECO:0000256" key="2">
    <source>
        <dbReference type="ARBA" id="ARBA00022448"/>
    </source>
</evidence>
<dbReference type="InterPro" id="IPR000515">
    <property type="entry name" value="MetI-like"/>
</dbReference>
<sequence>MSAFSIFRHIVLIGIGSVFFFPFLWMVLTSLKPESEIFSNTLAFFPTQWYALQNYTQAFTDTPLLRFLINGVFVTLSILLLQILIAYPCAYALSKHKFWGRNFILVMIVCCLLIPAQAICVPLYLLMYKFGFLDSYMGLIAPYTISVFGIFLMRQFINGIPDDLIHAAKIDGFSEYGIVWKIILPTTIPAIISFAIFSIVAHWNDYFWPLIVLSSTELFTPTLGVVAFRNNEAGSTYGALMAAATIIVLPLIVAYLFAQKYFMQGIASTGMK</sequence>
<dbReference type="Proteomes" id="UP000029733">
    <property type="component" value="Unassembled WGS sequence"/>
</dbReference>
<comment type="caution">
    <text evidence="9">The sequence shown here is derived from an EMBL/GenBank/DDBJ whole genome shotgun (WGS) entry which is preliminary data.</text>
</comment>
<feature type="transmembrane region" description="Helical" evidence="7">
    <location>
        <begin position="103"/>
        <end position="124"/>
    </location>
</feature>
<feature type="domain" description="ABC transmembrane type-1" evidence="8">
    <location>
        <begin position="68"/>
        <end position="258"/>
    </location>
</feature>
<keyword evidence="6 7" id="KW-0472">Membrane</keyword>
<gene>
    <name evidence="9" type="ORF">LS71_006325</name>
</gene>
<organism evidence="9 10">
    <name type="scientific">Helicobacter jaachi</name>
    <dbReference type="NCBI Taxonomy" id="1677920"/>
    <lineage>
        <taxon>Bacteria</taxon>
        <taxon>Pseudomonadati</taxon>
        <taxon>Campylobacterota</taxon>
        <taxon>Epsilonproteobacteria</taxon>
        <taxon>Campylobacterales</taxon>
        <taxon>Helicobacteraceae</taxon>
        <taxon>Helicobacter</taxon>
    </lineage>
</organism>
<evidence type="ECO:0000256" key="1">
    <source>
        <dbReference type="ARBA" id="ARBA00004651"/>
    </source>
</evidence>
<dbReference type="PROSITE" id="PS50928">
    <property type="entry name" value="ABC_TM1"/>
    <property type="match status" value="1"/>
</dbReference>
<dbReference type="CDD" id="cd06261">
    <property type="entry name" value="TM_PBP2"/>
    <property type="match status" value="1"/>
</dbReference>
<dbReference type="InterPro" id="IPR035906">
    <property type="entry name" value="MetI-like_sf"/>
</dbReference>
<reference evidence="9 10" key="1">
    <citation type="journal article" date="2014" name="Genome Announc.">
        <title>Draft genome sequences of eight enterohepatic helicobacter species isolated from both laboratory and wild rodents.</title>
        <authorList>
            <person name="Sheh A."/>
            <person name="Shen Z."/>
            <person name="Fox J.G."/>
        </authorList>
    </citation>
    <scope>NUCLEOTIDE SEQUENCE [LARGE SCALE GENOMIC DNA]</scope>
    <source>
        <strain evidence="9 10">MIT 09-6949</strain>
    </source>
</reference>
<evidence type="ECO:0000256" key="4">
    <source>
        <dbReference type="ARBA" id="ARBA00022692"/>
    </source>
</evidence>
<dbReference type="EMBL" id="JRPR02000004">
    <property type="protein sequence ID" value="TLD96335.1"/>
    <property type="molecule type" value="Genomic_DNA"/>
</dbReference>
<keyword evidence="2 7" id="KW-0813">Transport</keyword>
<dbReference type="OrthoDB" id="369039at2"/>
<evidence type="ECO:0000256" key="3">
    <source>
        <dbReference type="ARBA" id="ARBA00022475"/>
    </source>
</evidence>
<dbReference type="GO" id="GO:0055085">
    <property type="term" value="P:transmembrane transport"/>
    <property type="evidence" value="ECO:0007669"/>
    <property type="project" value="InterPro"/>
</dbReference>
<dbReference type="Gene3D" id="1.10.3720.10">
    <property type="entry name" value="MetI-like"/>
    <property type="match status" value="1"/>
</dbReference>
<feature type="transmembrane region" description="Helical" evidence="7">
    <location>
        <begin position="240"/>
        <end position="258"/>
    </location>
</feature>
<feature type="transmembrane region" description="Helical" evidence="7">
    <location>
        <begin position="67"/>
        <end position="91"/>
    </location>
</feature>
<dbReference type="AlphaFoldDB" id="A0A4U8T9C8"/>
<dbReference type="GO" id="GO:0005886">
    <property type="term" value="C:plasma membrane"/>
    <property type="evidence" value="ECO:0007669"/>
    <property type="project" value="UniProtKB-SubCell"/>
</dbReference>
<dbReference type="SUPFAM" id="SSF161098">
    <property type="entry name" value="MetI-like"/>
    <property type="match status" value="1"/>
</dbReference>
<comment type="subcellular location">
    <subcellularLocation>
        <location evidence="1 7">Cell membrane</location>
        <topology evidence="1 7">Multi-pass membrane protein</topology>
    </subcellularLocation>
</comment>
<keyword evidence="10" id="KW-1185">Reference proteome</keyword>
<evidence type="ECO:0000256" key="6">
    <source>
        <dbReference type="ARBA" id="ARBA00023136"/>
    </source>
</evidence>
<evidence type="ECO:0000259" key="8">
    <source>
        <dbReference type="PROSITE" id="PS50928"/>
    </source>
</evidence>
<comment type="similarity">
    <text evidence="7">Belongs to the binding-protein-dependent transport system permease family.</text>
</comment>
<keyword evidence="4 7" id="KW-0812">Transmembrane</keyword>
<evidence type="ECO:0000313" key="10">
    <source>
        <dbReference type="Proteomes" id="UP000029733"/>
    </source>
</evidence>
<dbReference type="Pfam" id="PF00528">
    <property type="entry name" value="BPD_transp_1"/>
    <property type="match status" value="1"/>
</dbReference>
<dbReference type="PANTHER" id="PTHR43744:SF12">
    <property type="entry name" value="ABC TRANSPORTER PERMEASE PROTEIN MG189-RELATED"/>
    <property type="match status" value="1"/>
</dbReference>
<evidence type="ECO:0000256" key="5">
    <source>
        <dbReference type="ARBA" id="ARBA00022989"/>
    </source>
</evidence>
<dbReference type="RefSeq" id="WP_034354271.1">
    <property type="nucleotide sequence ID" value="NZ_JRPR02000004.1"/>
</dbReference>
<feature type="transmembrane region" description="Helical" evidence="7">
    <location>
        <begin position="136"/>
        <end position="157"/>
    </location>
</feature>
<feature type="transmembrane region" description="Helical" evidence="7">
    <location>
        <begin position="206"/>
        <end position="228"/>
    </location>
</feature>
<accession>A0A4U8T9C8</accession>
<keyword evidence="5 7" id="KW-1133">Transmembrane helix</keyword>
<evidence type="ECO:0000313" key="9">
    <source>
        <dbReference type="EMBL" id="TLD96335.1"/>
    </source>
</evidence>
<feature type="transmembrane region" description="Helical" evidence="7">
    <location>
        <begin position="7"/>
        <end position="28"/>
    </location>
</feature>
<protein>
    <submittedName>
        <fullName evidence="9">Carbohydrate ABC transporter permease</fullName>
    </submittedName>
</protein>